<sequence>MISVVRNDWGRIIRPKAANAYPASAWDVIIRPSFINWE</sequence>
<protein>
    <submittedName>
        <fullName evidence="1">Uncharacterized protein</fullName>
    </submittedName>
</protein>
<gene>
    <name evidence="1" type="ORF">XDD1_0114</name>
</gene>
<organism evidence="1 2">
    <name type="scientific">Xenorhabdus doucetiae</name>
    <dbReference type="NCBI Taxonomy" id="351671"/>
    <lineage>
        <taxon>Bacteria</taxon>
        <taxon>Pseudomonadati</taxon>
        <taxon>Pseudomonadota</taxon>
        <taxon>Gammaproteobacteria</taxon>
        <taxon>Enterobacterales</taxon>
        <taxon>Morganellaceae</taxon>
        <taxon>Xenorhabdus</taxon>
    </lineage>
</organism>
<evidence type="ECO:0000313" key="2">
    <source>
        <dbReference type="Proteomes" id="UP000032721"/>
    </source>
</evidence>
<accession>A0A068QPT7</accession>
<dbReference type="KEGG" id="xdo:XDD1_0114"/>
<reference evidence="1 2" key="1">
    <citation type="submission" date="2013-07" db="EMBL/GenBank/DDBJ databases">
        <authorList>
            <person name="Genoscope - CEA"/>
        </authorList>
    </citation>
    <scope>NUCLEOTIDE SEQUENCE [LARGE SCALE GENOMIC DNA]</scope>
    <source>
        <strain evidence="2">FRM16 / DSM 17909</strain>
    </source>
</reference>
<name>A0A068QPT7_9GAMM</name>
<dbReference type="AlphaFoldDB" id="A0A068QPT7"/>
<dbReference type="HOGENOM" id="CLU_3335037_0_0_6"/>
<dbReference type="Proteomes" id="UP000032721">
    <property type="component" value="Chromosome"/>
</dbReference>
<proteinExistence type="predicted"/>
<dbReference type="EMBL" id="FO704550">
    <property type="protein sequence ID" value="CDG15825.1"/>
    <property type="molecule type" value="Genomic_DNA"/>
</dbReference>
<evidence type="ECO:0000313" key="1">
    <source>
        <dbReference type="EMBL" id="CDG15825.1"/>
    </source>
</evidence>